<protein>
    <submittedName>
        <fullName evidence="8">Putative outer membrane starch-binding protein</fullName>
    </submittedName>
</protein>
<keyword evidence="5" id="KW-0998">Cell outer membrane</keyword>
<dbReference type="InterPro" id="IPR033985">
    <property type="entry name" value="SusD-like_N"/>
</dbReference>
<dbReference type="InterPro" id="IPR011990">
    <property type="entry name" value="TPR-like_helical_dom_sf"/>
</dbReference>
<dbReference type="Proteomes" id="UP000295620">
    <property type="component" value="Unassembled WGS sequence"/>
</dbReference>
<gene>
    <name evidence="8" type="ORF">ATK78_2583</name>
</gene>
<evidence type="ECO:0000256" key="5">
    <source>
        <dbReference type="ARBA" id="ARBA00023237"/>
    </source>
</evidence>
<reference evidence="8 9" key="1">
    <citation type="submission" date="2019-03" db="EMBL/GenBank/DDBJ databases">
        <title>Genomic Encyclopedia of Archaeal and Bacterial Type Strains, Phase II (KMG-II): from individual species to whole genera.</title>
        <authorList>
            <person name="Goeker M."/>
        </authorList>
    </citation>
    <scope>NUCLEOTIDE SEQUENCE [LARGE SCALE GENOMIC DNA]</scope>
    <source>
        <strain evidence="8 9">DSM 19035</strain>
    </source>
</reference>
<evidence type="ECO:0000256" key="3">
    <source>
        <dbReference type="ARBA" id="ARBA00022729"/>
    </source>
</evidence>
<comment type="subcellular location">
    <subcellularLocation>
        <location evidence="1">Cell outer membrane</location>
    </subcellularLocation>
</comment>
<dbReference type="RefSeq" id="WP_133576490.1">
    <property type="nucleotide sequence ID" value="NZ_SNYC01000005.1"/>
</dbReference>
<name>A0A4R6SUJ7_9SPHI</name>
<evidence type="ECO:0000313" key="8">
    <source>
        <dbReference type="EMBL" id="TDQ08081.1"/>
    </source>
</evidence>
<feature type="domain" description="SusD-like N-terminal" evidence="7">
    <location>
        <begin position="72"/>
        <end position="227"/>
    </location>
</feature>
<dbReference type="Pfam" id="PF14322">
    <property type="entry name" value="SusD-like_3"/>
    <property type="match status" value="1"/>
</dbReference>
<keyword evidence="4" id="KW-0472">Membrane</keyword>
<accession>A0A4R6SUJ7</accession>
<dbReference type="InterPro" id="IPR012944">
    <property type="entry name" value="SusD_RagB_dom"/>
</dbReference>
<evidence type="ECO:0000313" key="9">
    <source>
        <dbReference type="Proteomes" id="UP000295620"/>
    </source>
</evidence>
<evidence type="ECO:0000256" key="2">
    <source>
        <dbReference type="ARBA" id="ARBA00006275"/>
    </source>
</evidence>
<dbReference type="PROSITE" id="PS51257">
    <property type="entry name" value="PROKAR_LIPOPROTEIN"/>
    <property type="match status" value="1"/>
</dbReference>
<comment type="caution">
    <text evidence="8">The sequence shown here is derived from an EMBL/GenBank/DDBJ whole genome shotgun (WGS) entry which is preliminary data.</text>
</comment>
<dbReference type="OrthoDB" id="608091at2"/>
<dbReference type="SUPFAM" id="SSF48452">
    <property type="entry name" value="TPR-like"/>
    <property type="match status" value="1"/>
</dbReference>
<dbReference type="AlphaFoldDB" id="A0A4R6SUJ7"/>
<keyword evidence="9" id="KW-1185">Reference proteome</keyword>
<dbReference type="Pfam" id="PF07980">
    <property type="entry name" value="SusD_RagB"/>
    <property type="match status" value="1"/>
</dbReference>
<evidence type="ECO:0000256" key="1">
    <source>
        <dbReference type="ARBA" id="ARBA00004442"/>
    </source>
</evidence>
<feature type="domain" description="RagB/SusD" evidence="6">
    <location>
        <begin position="320"/>
        <end position="639"/>
    </location>
</feature>
<keyword evidence="3" id="KW-0732">Signal</keyword>
<dbReference type="Gene3D" id="1.25.40.390">
    <property type="match status" value="1"/>
</dbReference>
<evidence type="ECO:0000259" key="7">
    <source>
        <dbReference type="Pfam" id="PF14322"/>
    </source>
</evidence>
<dbReference type="GO" id="GO:0009279">
    <property type="term" value="C:cell outer membrane"/>
    <property type="evidence" value="ECO:0007669"/>
    <property type="project" value="UniProtKB-SubCell"/>
</dbReference>
<evidence type="ECO:0000256" key="4">
    <source>
        <dbReference type="ARBA" id="ARBA00023136"/>
    </source>
</evidence>
<proteinExistence type="inferred from homology"/>
<organism evidence="8 9">
    <name type="scientific">Pedobacter metabolipauper</name>
    <dbReference type="NCBI Taxonomy" id="425513"/>
    <lineage>
        <taxon>Bacteria</taxon>
        <taxon>Pseudomonadati</taxon>
        <taxon>Bacteroidota</taxon>
        <taxon>Sphingobacteriia</taxon>
        <taxon>Sphingobacteriales</taxon>
        <taxon>Sphingobacteriaceae</taxon>
        <taxon>Pedobacter</taxon>
    </lineage>
</organism>
<comment type="similarity">
    <text evidence="2">Belongs to the SusD family.</text>
</comment>
<evidence type="ECO:0000259" key="6">
    <source>
        <dbReference type="Pfam" id="PF07980"/>
    </source>
</evidence>
<dbReference type="EMBL" id="SNYC01000005">
    <property type="protein sequence ID" value="TDQ08081.1"/>
    <property type="molecule type" value="Genomic_DNA"/>
</dbReference>
<sequence>MKRYIIIVLLFVAGSFYSCNKYMDIVPDNVPELSNAFASRVMAERYLVTCYSWLPGGFDLESNPALFAGDEMWLNSTYDQNTGYNNWKIAKGNQNSNSPLNNYWDGANQAKNLWRGIRDCNVFLENIGKVPDMDEFEIKRWAAEVKFLKAYYHYYLMRMYGPILIQDVNLPVTIDPLETQQERSPVDECVTYIVNLIDSAIPDLPDDITVITENGRISKLVAYSMKAEILVTAASPLFNGNADYSGFVNSRNQPFFNPTVSKEKWIAAAAACKTAVELAEMTGRSLYKWQAPANMTVVPQTTTINQMSYREALAERQNNPEQIWVNNTSRATNALQAAATVRSYDPAFVDNSSLGGYLAPTLNMALLFYSKNGVPIEEDLGYEYGNRFILKVVPNTNEYKYKLTANYTTIGLHFDREDRFYASLSFDGGRYFMSSQTNDDLAFSTNYKPGGNAAPVSVSGFSATGYTPKKLVSYRNVAGASSSYSVYEYAYPMMRLADLYLLYAEALNEANGPGTDVYRLVDLVRQRSGLGGVVASWSQYSRNPAKPANYLGLQEIIRRERAIELMFEGKRFWDLRRWKTAQQALNTNITGWSVKEKDPQLFYRQVNLFSRTFSTRDYLWPLSLGEMRRNSKLTQNPGW</sequence>